<protein>
    <submittedName>
        <fullName evidence="1">Uncharacterized protein</fullName>
    </submittedName>
</protein>
<dbReference type="EMBL" id="KQ991931">
    <property type="protein sequence ID" value="KZV51215.1"/>
    <property type="molecule type" value="Genomic_DNA"/>
</dbReference>
<keyword evidence="2" id="KW-1185">Reference proteome</keyword>
<dbReference type="Proteomes" id="UP000250235">
    <property type="component" value="Unassembled WGS sequence"/>
</dbReference>
<proteinExistence type="predicted"/>
<reference evidence="1 2" key="1">
    <citation type="journal article" date="2015" name="Proc. Natl. Acad. Sci. U.S.A.">
        <title>The resurrection genome of Boea hygrometrica: A blueprint for survival of dehydration.</title>
        <authorList>
            <person name="Xiao L."/>
            <person name="Yang G."/>
            <person name="Zhang L."/>
            <person name="Yang X."/>
            <person name="Zhao S."/>
            <person name="Ji Z."/>
            <person name="Zhou Q."/>
            <person name="Hu M."/>
            <person name="Wang Y."/>
            <person name="Chen M."/>
            <person name="Xu Y."/>
            <person name="Jin H."/>
            <person name="Xiao X."/>
            <person name="Hu G."/>
            <person name="Bao F."/>
            <person name="Hu Y."/>
            <person name="Wan P."/>
            <person name="Li L."/>
            <person name="Deng X."/>
            <person name="Kuang T."/>
            <person name="Xiang C."/>
            <person name="Zhu J.K."/>
            <person name="Oliver M.J."/>
            <person name="He Y."/>
        </authorList>
    </citation>
    <scope>NUCLEOTIDE SEQUENCE [LARGE SCALE GENOMIC DNA]</scope>
    <source>
        <strain evidence="2">cv. XS01</strain>
    </source>
</reference>
<organism evidence="1 2">
    <name type="scientific">Dorcoceras hygrometricum</name>
    <dbReference type="NCBI Taxonomy" id="472368"/>
    <lineage>
        <taxon>Eukaryota</taxon>
        <taxon>Viridiplantae</taxon>
        <taxon>Streptophyta</taxon>
        <taxon>Embryophyta</taxon>
        <taxon>Tracheophyta</taxon>
        <taxon>Spermatophyta</taxon>
        <taxon>Magnoliopsida</taxon>
        <taxon>eudicotyledons</taxon>
        <taxon>Gunneridae</taxon>
        <taxon>Pentapetalae</taxon>
        <taxon>asterids</taxon>
        <taxon>lamiids</taxon>
        <taxon>Lamiales</taxon>
        <taxon>Gesneriaceae</taxon>
        <taxon>Didymocarpoideae</taxon>
        <taxon>Trichosporeae</taxon>
        <taxon>Loxocarpinae</taxon>
        <taxon>Dorcoceras</taxon>
    </lineage>
</organism>
<sequence length="115" mass="12502">MVSFTIAGPTSGPDLNYTYSYTSILRLGLAAGGTPDAPQEQPRDPRTEHYGVSLTYAIGGESNQATRMELELEIFNRGPATRSGIARAPSLWREACDLRRLPKFGASPEDPNPMC</sequence>
<accession>A0A2Z7CXY8</accession>
<evidence type="ECO:0000313" key="1">
    <source>
        <dbReference type="EMBL" id="KZV51215.1"/>
    </source>
</evidence>
<evidence type="ECO:0000313" key="2">
    <source>
        <dbReference type="Proteomes" id="UP000250235"/>
    </source>
</evidence>
<gene>
    <name evidence="1" type="ORF">F511_16105</name>
</gene>
<dbReference type="AlphaFoldDB" id="A0A2Z7CXY8"/>
<name>A0A2Z7CXY8_9LAMI</name>